<dbReference type="SUPFAM" id="SSF49879">
    <property type="entry name" value="SMAD/FHA domain"/>
    <property type="match status" value="1"/>
</dbReference>
<dbReference type="SMART" id="SM00240">
    <property type="entry name" value="FHA"/>
    <property type="match status" value="1"/>
</dbReference>
<dbReference type="EMBL" id="CADCTW010000067">
    <property type="protein sequence ID" value="CAA9310715.1"/>
    <property type="molecule type" value="Genomic_DNA"/>
</dbReference>
<evidence type="ECO:0000256" key="3">
    <source>
        <dbReference type="SAM" id="Phobius"/>
    </source>
</evidence>
<dbReference type="Pfam" id="PF00498">
    <property type="entry name" value="FHA"/>
    <property type="match status" value="1"/>
</dbReference>
<keyword evidence="3" id="KW-1133">Transmembrane helix</keyword>
<feature type="transmembrane region" description="Helical" evidence="3">
    <location>
        <begin position="289"/>
        <end position="307"/>
    </location>
</feature>
<dbReference type="InterPro" id="IPR000253">
    <property type="entry name" value="FHA_dom"/>
</dbReference>
<evidence type="ECO:0000256" key="2">
    <source>
        <dbReference type="SAM" id="MobiDB-lite"/>
    </source>
</evidence>
<dbReference type="CDD" id="cd00060">
    <property type="entry name" value="FHA"/>
    <property type="match status" value="1"/>
</dbReference>
<feature type="domain" description="FHA" evidence="4">
    <location>
        <begin position="348"/>
        <end position="404"/>
    </location>
</feature>
<dbReference type="Gene3D" id="2.60.200.20">
    <property type="match status" value="1"/>
</dbReference>
<organism evidence="5">
    <name type="scientific">uncultured Gemmatimonadota bacterium</name>
    <dbReference type="NCBI Taxonomy" id="203437"/>
    <lineage>
        <taxon>Bacteria</taxon>
        <taxon>Pseudomonadati</taxon>
        <taxon>Gemmatimonadota</taxon>
        <taxon>environmental samples</taxon>
    </lineage>
</organism>
<dbReference type="InterPro" id="IPR008984">
    <property type="entry name" value="SMAD_FHA_dom_sf"/>
</dbReference>
<keyword evidence="3" id="KW-0472">Membrane</keyword>
<feature type="region of interest" description="Disordered" evidence="2">
    <location>
        <begin position="18"/>
        <end position="57"/>
    </location>
</feature>
<keyword evidence="1" id="KW-0175">Coiled coil</keyword>
<name>A0A6J4KSZ2_9BACT</name>
<accession>A0A6J4KSZ2</accession>
<sequence length="431" mass="47002">MTLPLMDVIARILRRMEEPGDPPHADAPAPVAQDEARGLPAQEPSTPRTRSSCGRCSDTNRPLLLALLVLLLPAPAEAQFPFPWRRKPPALAQPQWPSAPPAAVATPMQPASTAPWSPAAQPVVPGGLAPGQPELTPAQSQGPVEKQGLTTLQQEDRARLLKMAREASLTPAATVRDAEDRMERWKMVMLIDPADVEARLGFEQAQKELDAARAREEAARAARETLDRELSAKRDRLRLAERALYARDLDGAAGILGDVLRQHPDDPRAGSLMQMLRDARRAQETRRRLMYGAAGLLAGALLLGAWARRADHGRKQETPPAADPPRALIRIVDGVGRGKLVPITRDILRIGAADDVENGDLNDLVVSDAGAAVSRYHCAIVRKGRDYLLLDSSLNGTRLNGRRLSRGEHQVLRHGDEFVLAGSSRLKFLRT</sequence>
<reference evidence="5" key="1">
    <citation type="submission" date="2020-02" db="EMBL/GenBank/DDBJ databases">
        <authorList>
            <person name="Meier V. D."/>
        </authorList>
    </citation>
    <scope>NUCLEOTIDE SEQUENCE</scope>
    <source>
        <strain evidence="5">AVDCRST_MAG68</strain>
    </source>
</reference>
<gene>
    <name evidence="5" type="ORF">AVDCRST_MAG68-1194</name>
</gene>
<evidence type="ECO:0000256" key="1">
    <source>
        <dbReference type="SAM" id="Coils"/>
    </source>
</evidence>
<feature type="coiled-coil region" evidence="1">
    <location>
        <begin position="202"/>
        <end position="243"/>
    </location>
</feature>
<evidence type="ECO:0000313" key="5">
    <source>
        <dbReference type="EMBL" id="CAA9310715.1"/>
    </source>
</evidence>
<feature type="region of interest" description="Disordered" evidence="2">
    <location>
        <begin position="90"/>
        <end position="119"/>
    </location>
</feature>
<feature type="compositionally biased region" description="Polar residues" evidence="2">
    <location>
        <begin position="43"/>
        <end position="57"/>
    </location>
</feature>
<protein>
    <recommendedName>
        <fullName evidence="4">FHA domain-containing protein</fullName>
    </recommendedName>
</protein>
<keyword evidence="3" id="KW-0812">Transmembrane</keyword>
<evidence type="ECO:0000259" key="4">
    <source>
        <dbReference type="PROSITE" id="PS50006"/>
    </source>
</evidence>
<feature type="compositionally biased region" description="Low complexity" evidence="2">
    <location>
        <begin position="90"/>
        <end position="105"/>
    </location>
</feature>
<dbReference type="AlphaFoldDB" id="A0A6J4KSZ2"/>
<proteinExistence type="predicted"/>
<dbReference type="PROSITE" id="PS50006">
    <property type="entry name" value="FHA_DOMAIN"/>
    <property type="match status" value="1"/>
</dbReference>